<organism evidence="2">
    <name type="scientific">marine sediment metagenome</name>
    <dbReference type="NCBI Taxonomy" id="412755"/>
    <lineage>
        <taxon>unclassified sequences</taxon>
        <taxon>metagenomes</taxon>
        <taxon>ecological metagenomes</taxon>
    </lineage>
</organism>
<dbReference type="InterPro" id="IPR002915">
    <property type="entry name" value="DeoC/FbaB/LacD_aldolase"/>
</dbReference>
<evidence type="ECO:0000256" key="1">
    <source>
        <dbReference type="ARBA" id="ARBA00022490"/>
    </source>
</evidence>
<dbReference type="NCBIfam" id="TIGR00126">
    <property type="entry name" value="deoC"/>
    <property type="match status" value="1"/>
</dbReference>
<dbReference type="InterPro" id="IPR011343">
    <property type="entry name" value="DeoC"/>
</dbReference>
<sequence>YGFYAVSVNPRWVALAAEELHGSKVKVGGVVSLPVGADSTKIKAAAAKDAILAGADEIDMVADLAAIIEGDSRYLLGQLRTVLGVCRSMRPAVVLKVIIESAALSREQKIFACRIAQEAGVDFIKTSTGFHPAGGASIEDIKLIKETAQNCKIKAAGGIKTAKQALEMLNAGADRIGTSSGVQIINEFRTGQLL</sequence>
<dbReference type="GO" id="GO:0016052">
    <property type="term" value="P:carbohydrate catabolic process"/>
    <property type="evidence" value="ECO:0007669"/>
    <property type="project" value="TreeGrafter"/>
</dbReference>
<name>X1GA52_9ZZZZ</name>
<dbReference type="EMBL" id="BARU01020872">
    <property type="protein sequence ID" value="GAH54092.1"/>
    <property type="molecule type" value="Genomic_DNA"/>
</dbReference>
<dbReference type="SMART" id="SM01133">
    <property type="entry name" value="DeoC"/>
    <property type="match status" value="1"/>
</dbReference>
<evidence type="ECO:0000313" key="2">
    <source>
        <dbReference type="EMBL" id="GAH54092.1"/>
    </source>
</evidence>
<dbReference type="SUPFAM" id="SSF51569">
    <property type="entry name" value="Aldolase"/>
    <property type="match status" value="1"/>
</dbReference>
<dbReference type="CDD" id="cd00959">
    <property type="entry name" value="DeoC"/>
    <property type="match status" value="1"/>
</dbReference>
<comment type="caution">
    <text evidence="2">The sequence shown here is derived from an EMBL/GenBank/DDBJ whole genome shotgun (WGS) entry which is preliminary data.</text>
</comment>
<dbReference type="Pfam" id="PF01791">
    <property type="entry name" value="DeoC"/>
    <property type="match status" value="1"/>
</dbReference>
<reference evidence="2" key="1">
    <citation type="journal article" date="2014" name="Front. Microbiol.">
        <title>High frequency of phylogenetically diverse reductive dehalogenase-homologous genes in deep subseafloor sedimentary metagenomes.</title>
        <authorList>
            <person name="Kawai M."/>
            <person name="Futagami T."/>
            <person name="Toyoda A."/>
            <person name="Takaki Y."/>
            <person name="Nishi S."/>
            <person name="Hori S."/>
            <person name="Arai W."/>
            <person name="Tsubouchi T."/>
            <person name="Morono Y."/>
            <person name="Uchiyama I."/>
            <person name="Ito T."/>
            <person name="Fujiyama A."/>
            <person name="Inagaki F."/>
            <person name="Takami H."/>
        </authorList>
    </citation>
    <scope>NUCLEOTIDE SEQUENCE</scope>
    <source>
        <strain evidence="2">Expedition CK06-06</strain>
    </source>
</reference>
<dbReference type="InterPro" id="IPR013785">
    <property type="entry name" value="Aldolase_TIM"/>
</dbReference>
<dbReference type="PIRSF" id="PIRSF001357">
    <property type="entry name" value="DeoC"/>
    <property type="match status" value="1"/>
</dbReference>
<dbReference type="PANTHER" id="PTHR10889">
    <property type="entry name" value="DEOXYRIBOSE-PHOSPHATE ALDOLASE"/>
    <property type="match status" value="1"/>
</dbReference>
<dbReference type="Gene3D" id="3.20.20.70">
    <property type="entry name" value="Aldolase class I"/>
    <property type="match status" value="1"/>
</dbReference>
<dbReference type="AlphaFoldDB" id="X1GA52"/>
<protein>
    <submittedName>
        <fullName evidence="2">Uncharacterized protein</fullName>
    </submittedName>
</protein>
<dbReference type="GO" id="GO:0009264">
    <property type="term" value="P:deoxyribonucleotide catabolic process"/>
    <property type="evidence" value="ECO:0007669"/>
    <property type="project" value="InterPro"/>
</dbReference>
<keyword evidence="1" id="KW-0963">Cytoplasm</keyword>
<gene>
    <name evidence="2" type="ORF">S03H2_34231</name>
</gene>
<feature type="non-terminal residue" evidence="2">
    <location>
        <position position="1"/>
    </location>
</feature>
<dbReference type="GO" id="GO:0005737">
    <property type="term" value="C:cytoplasm"/>
    <property type="evidence" value="ECO:0007669"/>
    <property type="project" value="InterPro"/>
</dbReference>
<dbReference type="GO" id="GO:0004139">
    <property type="term" value="F:deoxyribose-phosphate aldolase activity"/>
    <property type="evidence" value="ECO:0007669"/>
    <property type="project" value="InterPro"/>
</dbReference>
<accession>X1GA52</accession>
<proteinExistence type="predicted"/>
<dbReference type="PANTHER" id="PTHR10889:SF1">
    <property type="entry name" value="DEOXYRIBOSE-PHOSPHATE ALDOLASE"/>
    <property type="match status" value="1"/>
</dbReference>